<reference evidence="2 3" key="1">
    <citation type="submission" date="2019-07" db="EMBL/GenBank/DDBJ databases">
        <authorList>
            <person name="Zhao L.H."/>
        </authorList>
    </citation>
    <scope>NUCLEOTIDE SEQUENCE [LARGE SCALE GENOMIC DNA]</scope>
    <source>
        <strain evidence="2 3">Co35</strain>
    </source>
</reference>
<gene>
    <name evidence="2" type="ORF">FNM00_13530</name>
</gene>
<dbReference type="AlphaFoldDB" id="A0A554RX78"/>
<feature type="domain" description="PucR C-terminal helix-turn-helix" evidence="1">
    <location>
        <begin position="323"/>
        <end position="376"/>
    </location>
</feature>
<sequence length="394" mass="43990">MTGETSTRSRPELAGWLEAVANDEIVTILDRRIKHELAKTMVAEDRQVHFLVSKAITSFIDHRGDPQAAAAEMSDLLWEAGHRYAQARRHHQEITGVFERAWQALRQQLNISTSTDLGALLTQLFEALRTYFLCLQRQALNGWKTHATSTNNRTMTHARVRISTAPREPERVRLDDVTYVARLADAQGINDQQLFRAVVATSDDVGVLRTLSEVLVGSSSSEALVPARWSNEDIERLTGDQVVVGAAVPLQQMLEPLRLARRAAKLLDDGVAVDPRTVVPCEDLSMVLIAHGNQHLADILVGKHLDELAQEPPGRRLRYAEFALAWIGCGGSIAQVADELEIPKQTAHSRVKRLREMFGDKLNRPSDRLEITVALYAVLPTWRAAPRRRSKVGH</sequence>
<proteinExistence type="predicted"/>
<dbReference type="Pfam" id="PF13556">
    <property type="entry name" value="HTH_30"/>
    <property type="match status" value="1"/>
</dbReference>
<dbReference type="InterPro" id="IPR042070">
    <property type="entry name" value="PucR_C-HTH_sf"/>
</dbReference>
<dbReference type="Gene3D" id="1.10.10.2840">
    <property type="entry name" value="PucR C-terminal helix-turn-helix domain"/>
    <property type="match status" value="1"/>
</dbReference>
<name>A0A554RX78_9ACTN</name>
<dbReference type="EMBL" id="VLNT01000012">
    <property type="protein sequence ID" value="TSD58675.1"/>
    <property type="molecule type" value="Genomic_DNA"/>
</dbReference>
<organism evidence="2 3">
    <name type="scientific">Aeromicrobium piscarium</name>
    <dbReference type="NCBI Taxonomy" id="2590901"/>
    <lineage>
        <taxon>Bacteria</taxon>
        <taxon>Bacillati</taxon>
        <taxon>Actinomycetota</taxon>
        <taxon>Actinomycetes</taxon>
        <taxon>Propionibacteriales</taxon>
        <taxon>Nocardioidaceae</taxon>
        <taxon>Aeromicrobium</taxon>
    </lineage>
</organism>
<evidence type="ECO:0000313" key="2">
    <source>
        <dbReference type="EMBL" id="TSD58675.1"/>
    </source>
</evidence>
<comment type="caution">
    <text evidence="2">The sequence shown here is derived from an EMBL/GenBank/DDBJ whole genome shotgun (WGS) entry which is preliminary data.</text>
</comment>
<dbReference type="Proteomes" id="UP000316988">
    <property type="component" value="Unassembled WGS sequence"/>
</dbReference>
<evidence type="ECO:0000259" key="1">
    <source>
        <dbReference type="Pfam" id="PF13556"/>
    </source>
</evidence>
<evidence type="ECO:0000313" key="3">
    <source>
        <dbReference type="Proteomes" id="UP000316988"/>
    </source>
</evidence>
<accession>A0A554RX78</accession>
<protein>
    <submittedName>
        <fullName evidence="2">PucR family transcriptional regulator</fullName>
    </submittedName>
</protein>
<dbReference type="OrthoDB" id="3742443at2"/>
<dbReference type="InterPro" id="IPR025736">
    <property type="entry name" value="PucR_C-HTH_dom"/>
</dbReference>
<keyword evidence="3" id="KW-1185">Reference proteome</keyword>